<evidence type="ECO:0000256" key="1">
    <source>
        <dbReference type="SAM" id="SignalP"/>
    </source>
</evidence>
<organism evidence="2 3">
    <name type="scientific">Oceaniferula marina</name>
    <dbReference type="NCBI Taxonomy" id="2748318"/>
    <lineage>
        <taxon>Bacteria</taxon>
        <taxon>Pseudomonadati</taxon>
        <taxon>Verrucomicrobiota</taxon>
        <taxon>Verrucomicrobiia</taxon>
        <taxon>Verrucomicrobiales</taxon>
        <taxon>Verrucomicrobiaceae</taxon>
        <taxon>Oceaniferula</taxon>
    </lineage>
</organism>
<dbReference type="PROSITE" id="PS51257">
    <property type="entry name" value="PROKAR_LIPOPROTEIN"/>
    <property type="match status" value="1"/>
</dbReference>
<keyword evidence="3" id="KW-1185">Reference proteome</keyword>
<evidence type="ECO:0000313" key="3">
    <source>
        <dbReference type="Proteomes" id="UP000557872"/>
    </source>
</evidence>
<protein>
    <recommendedName>
        <fullName evidence="4">Lipoprotein</fullName>
    </recommendedName>
</protein>
<name>A0A851GKZ9_9BACT</name>
<evidence type="ECO:0000313" key="2">
    <source>
        <dbReference type="EMBL" id="NWK57732.1"/>
    </source>
</evidence>
<accession>A0A851GKZ9</accession>
<feature type="signal peptide" evidence="1">
    <location>
        <begin position="1"/>
        <end position="21"/>
    </location>
</feature>
<gene>
    <name evidence="2" type="ORF">HW115_19090</name>
</gene>
<keyword evidence="1" id="KW-0732">Signal</keyword>
<dbReference type="AlphaFoldDB" id="A0A851GKZ9"/>
<proteinExistence type="predicted"/>
<reference evidence="2 3" key="1">
    <citation type="submission" date="2020-07" db="EMBL/GenBank/DDBJ databases">
        <title>Roseicoccus Jingziensis gen. nov., sp. nov., isolated from coastal seawater.</title>
        <authorList>
            <person name="Feng X."/>
        </authorList>
    </citation>
    <scope>NUCLEOTIDE SEQUENCE [LARGE SCALE GENOMIC DNA]</scope>
    <source>
        <strain evidence="2 3">N1E253</strain>
    </source>
</reference>
<feature type="chain" id="PRO_5032416587" description="Lipoprotein" evidence="1">
    <location>
        <begin position="22"/>
        <end position="137"/>
    </location>
</feature>
<dbReference type="Proteomes" id="UP000557872">
    <property type="component" value="Unassembled WGS sequence"/>
</dbReference>
<dbReference type="RefSeq" id="WP_178935144.1">
    <property type="nucleotide sequence ID" value="NZ_JACBAZ010000027.1"/>
</dbReference>
<evidence type="ECO:0008006" key="4">
    <source>
        <dbReference type="Google" id="ProtNLM"/>
    </source>
</evidence>
<dbReference type="EMBL" id="JACBAZ010000027">
    <property type="protein sequence ID" value="NWK57732.1"/>
    <property type="molecule type" value="Genomic_DNA"/>
</dbReference>
<comment type="caution">
    <text evidence="2">The sequence shown here is derived from an EMBL/GenBank/DDBJ whole genome shotgun (WGS) entry which is preliminary data.</text>
</comment>
<sequence>MRALIISLIIILVAGCRSSHAPDLLASRGDINSLPDAKSKADLVLLCSAIHSGDRTEHEMVCSLYTSKDVKMAFKPGDIVSTFTRYSSKSYFYDSVLIIYEMRGTELHELGEIAVYGDDVPAFRMRLSDVIEEFTKP</sequence>